<dbReference type="EMBL" id="JBIYEW010000003">
    <property type="protein sequence ID" value="MFK4638155.1"/>
    <property type="molecule type" value="Genomic_DNA"/>
</dbReference>
<name>A0ABW8N471_9MICC</name>
<organism evidence="2 3">
    <name type="scientific">Paenarthrobacter histidinolovorans</name>
    <dbReference type="NCBI Taxonomy" id="43664"/>
    <lineage>
        <taxon>Bacteria</taxon>
        <taxon>Bacillati</taxon>
        <taxon>Actinomycetota</taxon>
        <taxon>Actinomycetes</taxon>
        <taxon>Micrococcales</taxon>
        <taxon>Micrococcaceae</taxon>
        <taxon>Paenarthrobacter</taxon>
    </lineage>
</organism>
<feature type="region of interest" description="Disordered" evidence="1">
    <location>
        <begin position="1"/>
        <end position="29"/>
    </location>
</feature>
<evidence type="ECO:0000313" key="3">
    <source>
        <dbReference type="Proteomes" id="UP001620520"/>
    </source>
</evidence>
<proteinExistence type="predicted"/>
<comment type="caution">
    <text evidence="2">The sequence shown here is derived from an EMBL/GenBank/DDBJ whole genome shotgun (WGS) entry which is preliminary data.</text>
</comment>
<accession>A0ABW8N471</accession>
<dbReference type="Proteomes" id="UP001620520">
    <property type="component" value="Unassembled WGS sequence"/>
</dbReference>
<evidence type="ECO:0000313" key="2">
    <source>
        <dbReference type="EMBL" id="MFK4638155.1"/>
    </source>
</evidence>
<sequence>MSFFDDLPEPPPRPRQPQPVRPEWAGPPSGELPGVVSPLGFVLRGPNAVVALKMVEVFSTGCLLDLVWCVRRSDESDQEWREVMERSFQEPGRPGILIGARLPDGRKAFAGTTTPSMFEGSEEVAGPVLVDWGGAGGSAGDQQAEGSVRYWLWPLPAEGELQIVAKWDDQGLPESTLKVPGDRLATAREEAREYWPV</sequence>
<keyword evidence="3" id="KW-1185">Reference proteome</keyword>
<evidence type="ECO:0000256" key="1">
    <source>
        <dbReference type="SAM" id="MobiDB-lite"/>
    </source>
</evidence>
<reference evidence="2 3" key="1">
    <citation type="submission" date="2024-10" db="EMBL/GenBank/DDBJ databases">
        <title>Novel secondary metabolite-producing bacteria for plant disease control.</title>
        <authorList>
            <person name="Chevrette M."/>
        </authorList>
    </citation>
    <scope>NUCLEOTIDE SEQUENCE [LARGE SCALE GENOMIC DNA]</scope>
    <source>
        <strain evidence="2 3">J30 TE3557</strain>
    </source>
</reference>
<feature type="compositionally biased region" description="Pro residues" evidence="1">
    <location>
        <begin position="9"/>
        <end position="20"/>
    </location>
</feature>
<gene>
    <name evidence="2" type="ORF">ABIA52_001044</name>
</gene>
<dbReference type="RefSeq" id="WP_404593799.1">
    <property type="nucleotide sequence ID" value="NZ_JBIYEW010000003.1"/>
</dbReference>
<protein>
    <submittedName>
        <fullName evidence="2">Uncharacterized protein</fullName>
    </submittedName>
</protein>